<dbReference type="Pfam" id="PF01593">
    <property type="entry name" value="Amino_oxidase"/>
    <property type="match status" value="1"/>
</dbReference>
<protein>
    <submittedName>
        <fullName evidence="2">Dehydrogenase</fullName>
    </submittedName>
</protein>
<sequence length="418" mass="47398">MKKIAIVGSGISGLTCAYLLNKEHDITLFEAGEYVGGHTATKTVTVAGESWQIDTGFIVFNDRTYPNFEKLLAQIGVGRLATEMSFSVSNQDSGLEYSGTNLNSLFAQRRNLFNPKFLMLIKQILRFNRLCNDAWLSQKIDKQQNLGDFLQQNNFNDYFANHYILPMGAAIWSSSLKDMEAFPLYFFIRFFYNHGLLSITNRPQWYVIPGGSKQYVAPLCESFQDKIHLNSPVTSVERIEGGIQLKVNNGPWQQFDEIVLACHSNQAKQMLNDISDNEKQVLGGLQYQNNEVVLHTDISLLPKKRGAWAAWNYHLNSDNQRPTALTYNMNILQCLKKGAPDFCVTLNQTELISSEKVLGKYQYEHPIFNAQSIAAQQQRELICGQQHTHFAGAYWYNGFHEDGVNSALDVCKRFGVTL</sequence>
<dbReference type="InterPro" id="IPR002937">
    <property type="entry name" value="Amino_oxidase"/>
</dbReference>
<feature type="domain" description="Amine oxidase" evidence="1">
    <location>
        <begin position="11"/>
        <end position="270"/>
    </location>
</feature>
<proteinExistence type="predicted"/>
<dbReference type="InterPro" id="IPR050464">
    <property type="entry name" value="Zeta_carotene_desat/Oxidored"/>
</dbReference>
<accession>A0ABQ6E3Q4</accession>
<evidence type="ECO:0000259" key="1">
    <source>
        <dbReference type="Pfam" id="PF01593"/>
    </source>
</evidence>
<dbReference type="Proteomes" id="UP001157353">
    <property type="component" value="Unassembled WGS sequence"/>
</dbReference>
<name>A0ABQ6E3Q4_9GAMM</name>
<dbReference type="Gene3D" id="3.50.50.60">
    <property type="entry name" value="FAD/NAD(P)-binding domain"/>
    <property type="match status" value="1"/>
</dbReference>
<evidence type="ECO:0000313" key="3">
    <source>
        <dbReference type="Proteomes" id="UP001157353"/>
    </source>
</evidence>
<dbReference type="PANTHER" id="PTHR42923:SF17">
    <property type="entry name" value="AMINE OXIDASE DOMAIN-CONTAINING PROTEIN"/>
    <property type="match status" value="1"/>
</dbReference>
<keyword evidence="3" id="KW-1185">Reference proteome</keyword>
<evidence type="ECO:0000313" key="2">
    <source>
        <dbReference type="EMBL" id="GLS91930.1"/>
    </source>
</evidence>
<dbReference type="InterPro" id="IPR036188">
    <property type="entry name" value="FAD/NAD-bd_sf"/>
</dbReference>
<dbReference type="EMBL" id="BSPQ01000016">
    <property type="protein sequence ID" value="GLS91930.1"/>
    <property type="molecule type" value="Genomic_DNA"/>
</dbReference>
<dbReference type="RefSeq" id="WP_284205023.1">
    <property type="nucleotide sequence ID" value="NZ_BSPQ01000016.1"/>
</dbReference>
<reference evidence="3" key="1">
    <citation type="journal article" date="2019" name="Int. J. Syst. Evol. Microbiol.">
        <title>The Global Catalogue of Microorganisms (GCM) 10K type strain sequencing project: providing services to taxonomists for standard genome sequencing and annotation.</title>
        <authorList>
            <consortium name="The Broad Institute Genomics Platform"/>
            <consortium name="The Broad Institute Genome Sequencing Center for Infectious Disease"/>
            <person name="Wu L."/>
            <person name="Ma J."/>
        </authorList>
    </citation>
    <scope>NUCLEOTIDE SEQUENCE [LARGE SCALE GENOMIC DNA]</scope>
    <source>
        <strain evidence="3">NBRC 103166</strain>
    </source>
</reference>
<dbReference type="SUPFAM" id="SSF51905">
    <property type="entry name" value="FAD/NAD(P)-binding domain"/>
    <property type="match status" value="1"/>
</dbReference>
<gene>
    <name evidence="2" type="ORF">GCM10007916_30000</name>
</gene>
<organism evidence="2 3">
    <name type="scientific">Psychromonas marina</name>
    <dbReference type="NCBI Taxonomy" id="88364"/>
    <lineage>
        <taxon>Bacteria</taxon>
        <taxon>Pseudomonadati</taxon>
        <taxon>Pseudomonadota</taxon>
        <taxon>Gammaproteobacteria</taxon>
        <taxon>Alteromonadales</taxon>
        <taxon>Psychromonadaceae</taxon>
        <taxon>Psychromonas</taxon>
    </lineage>
</organism>
<dbReference type="PANTHER" id="PTHR42923">
    <property type="entry name" value="PROTOPORPHYRINOGEN OXIDASE"/>
    <property type="match status" value="1"/>
</dbReference>
<comment type="caution">
    <text evidence="2">The sequence shown here is derived from an EMBL/GenBank/DDBJ whole genome shotgun (WGS) entry which is preliminary data.</text>
</comment>